<dbReference type="AlphaFoldDB" id="A0A1H3HHH0"/>
<reference evidence="1 2" key="1">
    <citation type="submission" date="2016-10" db="EMBL/GenBank/DDBJ databases">
        <authorList>
            <person name="de Groot N.N."/>
        </authorList>
    </citation>
    <scope>NUCLEOTIDE SEQUENCE [LARGE SCALE GENOMIC DNA]</scope>
    <source>
        <strain evidence="1 2">DSM 24956</strain>
    </source>
</reference>
<keyword evidence="2" id="KW-1185">Reference proteome</keyword>
<gene>
    <name evidence="1" type="ORF">SAMN05444411_1401</name>
</gene>
<sequence>MSKPLTILIFLIIFSSCKNNSIETEKEIQSVQKVLDFYGGKCIKHKGFKTEKENSIKFYELEMLDSDFLDKNYEILKSLSGNIAYLFYSNLDNEKENYNQVRVTINSKNGTKSEYHYSETKLEQIERLIPNIENISNYILNKDYDSIYNLFDKSIELKIDDIKNIYTKIENDFGKLKKSQIRGFEFYDEKEFDHYLKVEIVQIRENKNLIMILIFNRNNSKLIGIDYL</sequence>
<dbReference type="EMBL" id="FNNJ01000040">
    <property type="protein sequence ID" value="SDY14901.1"/>
    <property type="molecule type" value="Genomic_DNA"/>
</dbReference>
<evidence type="ECO:0000313" key="1">
    <source>
        <dbReference type="EMBL" id="SDY14901.1"/>
    </source>
</evidence>
<dbReference type="PROSITE" id="PS51257">
    <property type="entry name" value="PROKAR_LIPOPROTEIN"/>
    <property type="match status" value="1"/>
</dbReference>
<dbReference type="Proteomes" id="UP000199595">
    <property type="component" value="Unassembled WGS sequence"/>
</dbReference>
<evidence type="ECO:0000313" key="2">
    <source>
        <dbReference type="Proteomes" id="UP000199595"/>
    </source>
</evidence>
<accession>A0A1H3HHH0</accession>
<dbReference type="OrthoDB" id="1452770at2"/>
<name>A0A1H3HHH0_9FLAO</name>
<organism evidence="1 2">
    <name type="scientific">Lutibacter oricola</name>
    <dbReference type="NCBI Taxonomy" id="762486"/>
    <lineage>
        <taxon>Bacteria</taxon>
        <taxon>Pseudomonadati</taxon>
        <taxon>Bacteroidota</taxon>
        <taxon>Flavobacteriia</taxon>
        <taxon>Flavobacteriales</taxon>
        <taxon>Flavobacteriaceae</taxon>
        <taxon>Lutibacter</taxon>
    </lineage>
</organism>
<dbReference type="RefSeq" id="WP_090126756.1">
    <property type="nucleotide sequence ID" value="NZ_FNNJ01000040.1"/>
</dbReference>
<protein>
    <submittedName>
        <fullName evidence="1">Uncharacterized protein</fullName>
    </submittedName>
</protein>
<proteinExistence type="predicted"/>